<dbReference type="NCBIfam" id="NF010624">
    <property type="entry name" value="PRK14017.1"/>
    <property type="match status" value="1"/>
</dbReference>
<dbReference type="Proteomes" id="UP000095645">
    <property type="component" value="Unassembled WGS sequence"/>
</dbReference>
<evidence type="ECO:0000256" key="3">
    <source>
        <dbReference type="ARBA" id="ARBA00023239"/>
    </source>
</evidence>
<dbReference type="InterPro" id="IPR023592">
    <property type="entry name" value="Galactonate_deHydtase"/>
</dbReference>
<dbReference type="InterPro" id="IPR029065">
    <property type="entry name" value="Enolase_C-like"/>
</dbReference>
<dbReference type="SUPFAM" id="SSF54826">
    <property type="entry name" value="Enolase N-terminal domain-like"/>
    <property type="match status" value="1"/>
</dbReference>
<keyword evidence="2" id="KW-0460">Magnesium</keyword>
<dbReference type="CDD" id="cd03325">
    <property type="entry name" value="D-galactonate_dehydratase"/>
    <property type="match status" value="1"/>
</dbReference>
<protein>
    <submittedName>
        <fullName evidence="5">D-galactonate dehydratase</fullName>
        <ecNumber evidence="5">4.2.1.6</ecNumber>
    </submittedName>
</protein>
<dbReference type="PROSITE" id="PS00909">
    <property type="entry name" value="MR_MLE_2"/>
    <property type="match status" value="1"/>
</dbReference>
<name>A0A174H447_9FIRM</name>
<organism evidence="5 6">
    <name type="scientific">Blautia obeum</name>
    <dbReference type="NCBI Taxonomy" id="40520"/>
    <lineage>
        <taxon>Bacteria</taxon>
        <taxon>Bacillati</taxon>
        <taxon>Bacillota</taxon>
        <taxon>Clostridia</taxon>
        <taxon>Lachnospirales</taxon>
        <taxon>Lachnospiraceae</taxon>
        <taxon>Blautia</taxon>
    </lineage>
</organism>
<dbReference type="SFLD" id="SFLDF00003">
    <property type="entry name" value="D-galactonate_dehydratase"/>
    <property type="match status" value="1"/>
</dbReference>
<dbReference type="InterPro" id="IPR036849">
    <property type="entry name" value="Enolase-like_C_sf"/>
</dbReference>
<evidence type="ECO:0000313" key="6">
    <source>
        <dbReference type="Proteomes" id="UP000095645"/>
    </source>
</evidence>
<dbReference type="RefSeq" id="WP_055058922.1">
    <property type="nucleotide sequence ID" value="NZ_CYZP01000053.1"/>
</dbReference>
<evidence type="ECO:0000313" key="5">
    <source>
        <dbReference type="EMBL" id="CUO67799.1"/>
    </source>
</evidence>
<dbReference type="InterPro" id="IPR029017">
    <property type="entry name" value="Enolase-like_N"/>
</dbReference>
<keyword evidence="1" id="KW-0479">Metal-binding</keyword>
<dbReference type="Pfam" id="PF13378">
    <property type="entry name" value="MR_MLE_C"/>
    <property type="match status" value="1"/>
</dbReference>
<evidence type="ECO:0000259" key="4">
    <source>
        <dbReference type="SMART" id="SM00922"/>
    </source>
</evidence>
<gene>
    <name evidence="5" type="primary">dgoD</name>
    <name evidence="5" type="ORF">ERS852476_03605</name>
</gene>
<dbReference type="SMART" id="SM00922">
    <property type="entry name" value="MR_MLE"/>
    <property type="match status" value="1"/>
</dbReference>
<dbReference type="AlphaFoldDB" id="A0A174H447"/>
<dbReference type="InterPro" id="IPR013342">
    <property type="entry name" value="Mandelate_racemase_C"/>
</dbReference>
<dbReference type="SUPFAM" id="SSF51604">
    <property type="entry name" value="Enolase C-terminal domain-like"/>
    <property type="match status" value="1"/>
</dbReference>
<dbReference type="InterPro" id="IPR013341">
    <property type="entry name" value="Mandelate_racemase_N_dom"/>
</dbReference>
<feature type="domain" description="Mandelate racemase/muconate lactonizing enzyme C-terminal" evidence="4">
    <location>
        <begin position="125"/>
        <end position="230"/>
    </location>
</feature>
<dbReference type="GO" id="GO:0034194">
    <property type="term" value="P:D-galactonate catabolic process"/>
    <property type="evidence" value="ECO:0007669"/>
    <property type="project" value="InterPro"/>
</dbReference>
<dbReference type="Pfam" id="PF02746">
    <property type="entry name" value="MR_MLE_N"/>
    <property type="match status" value="1"/>
</dbReference>
<dbReference type="Gene3D" id="3.30.390.10">
    <property type="entry name" value="Enolase-like, N-terminal domain"/>
    <property type="match status" value="1"/>
</dbReference>
<sequence length="382" mass="42244">MKIVEVNAYHVRPRWGFVEIITDEGITGWGEAVLEGHCDAVLACVQEYRSYLIGQDPFRIEDISATIFRAGFYRGGGVLMSALSGIDQALWDIKGKAFGAPAYELMGGKCRDKIKVYSWIGGDRPSDVGTAAKERQDAGFKAIKMNATEELQMIDSYDKIDAVLERVAAIRESCGKYFGIAIDFHGRVHKPMAKILAKKLEEFDPMFIEEPVLCENMEVFKEIAVACNIPIATGERLFTKYDFKRLLQAGGVDIIQPDLSHAGGLTEVKKIASMAEAYDVALAPHCPLGPIALAACLNVDATCYNAVIQEQSIGIHYNVGKSVLDYALNKQDFQFVDGFCAMPTKPGLGVEVNKELVLEENLTKHQWKNPIWRHADGSVAEW</sequence>
<dbReference type="PANTHER" id="PTHR48080">
    <property type="entry name" value="D-GALACTONATE DEHYDRATASE-RELATED"/>
    <property type="match status" value="1"/>
</dbReference>
<dbReference type="GO" id="GO:0046872">
    <property type="term" value="F:metal ion binding"/>
    <property type="evidence" value="ECO:0007669"/>
    <property type="project" value="UniProtKB-KW"/>
</dbReference>
<dbReference type="SFLD" id="SFLDG00179">
    <property type="entry name" value="mandelate_racemase"/>
    <property type="match status" value="1"/>
</dbReference>
<dbReference type="InterPro" id="IPR018110">
    <property type="entry name" value="Mandel_Rmase/mucon_lact_enz_CS"/>
</dbReference>
<keyword evidence="3 5" id="KW-0456">Lyase</keyword>
<dbReference type="PANTHER" id="PTHR48080:SF2">
    <property type="entry name" value="D-GALACTONATE DEHYDRATASE"/>
    <property type="match status" value="1"/>
</dbReference>
<dbReference type="InterPro" id="IPR034593">
    <property type="entry name" value="DgoD-like"/>
</dbReference>
<dbReference type="GO" id="GO:0009063">
    <property type="term" value="P:amino acid catabolic process"/>
    <property type="evidence" value="ECO:0007669"/>
    <property type="project" value="InterPro"/>
</dbReference>
<accession>A0A174H447</accession>
<reference evidence="5 6" key="1">
    <citation type="submission" date="2015-09" db="EMBL/GenBank/DDBJ databases">
        <authorList>
            <consortium name="Pathogen Informatics"/>
        </authorList>
    </citation>
    <scope>NUCLEOTIDE SEQUENCE [LARGE SCALE GENOMIC DNA]</scope>
    <source>
        <strain evidence="5 6">2789STDY5834861</strain>
    </source>
</reference>
<dbReference type="Gene3D" id="3.20.20.120">
    <property type="entry name" value="Enolase-like C-terminal domain"/>
    <property type="match status" value="1"/>
</dbReference>
<evidence type="ECO:0000256" key="1">
    <source>
        <dbReference type="ARBA" id="ARBA00022723"/>
    </source>
</evidence>
<proteinExistence type="predicted"/>
<dbReference type="SFLD" id="SFLDS00001">
    <property type="entry name" value="Enolase"/>
    <property type="match status" value="1"/>
</dbReference>
<dbReference type="GO" id="GO:0008869">
    <property type="term" value="F:galactonate dehydratase activity"/>
    <property type="evidence" value="ECO:0007669"/>
    <property type="project" value="UniProtKB-EC"/>
</dbReference>
<dbReference type="EMBL" id="CYZP01000053">
    <property type="protein sequence ID" value="CUO67799.1"/>
    <property type="molecule type" value="Genomic_DNA"/>
</dbReference>
<evidence type="ECO:0000256" key="2">
    <source>
        <dbReference type="ARBA" id="ARBA00022842"/>
    </source>
</evidence>
<dbReference type="EC" id="4.2.1.6" evidence="5"/>